<accession>A0A6J7GY08</accession>
<dbReference type="Gene3D" id="3.20.20.210">
    <property type="match status" value="1"/>
</dbReference>
<gene>
    <name evidence="1" type="ORF">UFOPK3492_01338</name>
</gene>
<evidence type="ECO:0000313" key="1">
    <source>
        <dbReference type="EMBL" id="CAB4908409.1"/>
    </source>
</evidence>
<organism evidence="1">
    <name type="scientific">freshwater metagenome</name>
    <dbReference type="NCBI Taxonomy" id="449393"/>
    <lineage>
        <taxon>unclassified sequences</taxon>
        <taxon>metagenomes</taxon>
        <taxon>ecological metagenomes</taxon>
    </lineage>
</organism>
<dbReference type="AlphaFoldDB" id="A0A6J7GY08"/>
<sequence length="153" mass="16495">MRGAIKSASGFGRIRIPSQDEVISLIALFARDNELVMHSCAESVPIELIGRTAVNALSLDATLVGRAEYDLLAEMDDRGKSIWFGILGGVDGHLPPVSTTVTFVQNLARNIGLPRGGMALTHRCGLAGASPHYVRKSTKHLSEVSQELQERSE</sequence>
<name>A0A6J7GY08_9ZZZZ</name>
<proteinExistence type="predicted"/>
<protein>
    <submittedName>
        <fullName evidence="1">Unannotated protein</fullName>
    </submittedName>
</protein>
<dbReference type="SUPFAM" id="SSF51726">
    <property type="entry name" value="UROD/MetE-like"/>
    <property type="match status" value="1"/>
</dbReference>
<reference evidence="1" key="1">
    <citation type="submission" date="2020-05" db="EMBL/GenBank/DDBJ databases">
        <authorList>
            <person name="Chiriac C."/>
            <person name="Salcher M."/>
            <person name="Ghai R."/>
            <person name="Kavagutti S V."/>
        </authorList>
    </citation>
    <scope>NUCLEOTIDE SEQUENCE</scope>
</reference>
<dbReference type="InterPro" id="IPR038071">
    <property type="entry name" value="UROD/MetE-like_sf"/>
</dbReference>
<dbReference type="EMBL" id="CAFBMD010000155">
    <property type="protein sequence ID" value="CAB4908409.1"/>
    <property type="molecule type" value="Genomic_DNA"/>
</dbReference>